<dbReference type="SUPFAM" id="SSF52540">
    <property type="entry name" value="P-loop containing nucleoside triphosphate hydrolases"/>
    <property type="match status" value="1"/>
</dbReference>
<dbReference type="RefSeq" id="WP_117283860.1">
    <property type="nucleotide sequence ID" value="NZ_JAMTCE010000008.1"/>
</dbReference>
<dbReference type="InterPro" id="IPR027417">
    <property type="entry name" value="P-loop_NTPase"/>
</dbReference>
<dbReference type="InterPro" id="IPR025420">
    <property type="entry name" value="DUF4143"/>
</dbReference>
<feature type="domain" description="DUF4143" evidence="2">
    <location>
        <begin position="215"/>
        <end position="361"/>
    </location>
</feature>
<organism evidence="3 4">
    <name type="scientific">Adlercreutzia equolifaciens subsp. celatus DSM 18785</name>
    <dbReference type="NCBI Taxonomy" id="1121021"/>
    <lineage>
        <taxon>Bacteria</taxon>
        <taxon>Bacillati</taxon>
        <taxon>Actinomycetota</taxon>
        <taxon>Coriobacteriia</taxon>
        <taxon>Eggerthellales</taxon>
        <taxon>Eggerthellaceae</taxon>
        <taxon>Adlercreutzia</taxon>
    </lineage>
</organism>
<protein>
    <submittedName>
        <fullName evidence="3">AAA+ family ATPase</fullName>
    </submittedName>
</protein>
<comment type="caution">
    <text evidence="3">The sequence shown here is derived from an EMBL/GenBank/DDBJ whole genome shotgun (WGS) entry which is preliminary data.</text>
</comment>
<evidence type="ECO:0000259" key="1">
    <source>
        <dbReference type="Pfam" id="PF13173"/>
    </source>
</evidence>
<dbReference type="InterPro" id="IPR041682">
    <property type="entry name" value="AAA_14"/>
</dbReference>
<name>A0A3N0AU18_9ACTN</name>
<proteinExistence type="predicted"/>
<feature type="domain" description="AAA" evidence="1">
    <location>
        <begin position="26"/>
        <end position="159"/>
    </location>
</feature>
<sequence>MREIENGLIPRPTYDALLDSYLDTAPIKVLSGVRRCGKSSLLRMLANRLRAKGIPESNILYKKLDSFDVPLEPTSAWLDDLLRRALADREQGSPLYVFLDEVQEVAGWEKAVRRLLTEQAADIYLTGSNAFLLSSDLVTYLSGRYIEVPVWPLSFPEYLEFSCVADPRSSELSRDELFARFVRFGGMPGLFDKTSFTEEFVMKELTAIRDTVILNDVAKRFDLRDIDLLEKLVRYVYSTSGNLFSARKIADTLTSLGRKTNPTTVDTYLSALRRAFLVLQCEQEGIAGKTVLQPLQKLYAPDTGLRNREIGFTSRDIGYQLENIVFCELKRRGYDIHVGAGASGEVDFVADRSSGRLYVQVSSNVVEGDTLERELRSLEAIRDSFPKIILTRDSLHWGTTGTGIEIVSLVDWLCAEEPKSR</sequence>
<dbReference type="Proteomes" id="UP000278327">
    <property type="component" value="Unassembled WGS sequence"/>
</dbReference>
<evidence type="ECO:0000313" key="3">
    <source>
        <dbReference type="EMBL" id="RNL38335.1"/>
    </source>
</evidence>
<dbReference type="Pfam" id="PF13635">
    <property type="entry name" value="DUF4143"/>
    <property type="match status" value="1"/>
</dbReference>
<dbReference type="Pfam" id="PF13173">
    <property type="entry name" value="AAA_14"/>
    <property type="match status" value="1"/>
</dbReference>
<dbReference type="PANTHER" id="PTHR33295:SF20">
    <property type="entry name" value="ATPASE"/>
    <property type="match status" value="1"/>
</dbReference>
<evidence type="ECO:0000313" key="4">
    <source>
        <dbReference type="Proteomes" id="UP000278327"/>
    </source>
</evidence>
<evidence type="ECO:0000259" key="2">
    <source>
        <dbReference type="Pfam" id="PF13635"/>
    </source>
</evidence>
<reference evidence="3 4" key="1">
    <citation type="journal article" date="2019" name="Microbiol. Resour. Announc.">
        <title>Draft Genome Sequences of Type Strains of Gordonibacter faecihominis, Paraeggerthella hongkongensis, Parvibacter caecicola,Slackia equolifaciens, Slackia faecicanis, and Slackia isoflavoniconvertens.</title>
        <authorList>
            <person name="Danylec N."/>
            <person name="Stoll D.A."/>
            <person name="Dotsch A."/>
            <person name="Huch M."/>
        </authorList>
    </citation>
    <scope>NUCLEOTIDE SEQUENCE [LARGE SCALE GENOMIC DNA]</scope>
    <source>
        <strain evidence="3 4">DSM 18785</strain>
    </source>
</reference>
<dbReference type="AlphaFoldDB" id="A0A3N0AU18"/>
<dbReference type="PANTHER" id="PTHR33295">
    <property type="entry name" value="ATPASE"/>
    <property type="match status" value="1"/>
</dbReference>
<accession>A0A3N0AU18</accession>
<gene>
    <name evidence="3" type="ORF">DMP10_05310</name>
</gene>
<dbReference type="EMBL" id="QICA01000007">
    <property type="protein sequence ID" value="RNL38335.1"/>
    <property type="molecule type" value="Genomic_DNA"/>
</dbReference>
<keyword evidence="4" id="KW-1185">Reference proteome</keyword>